<feature type="transmembrane region" description="Helical" evidence="7">
    <location>
        <begin position="27"/>
        <end position="49"/>
    </location>
</feature>
<keyword evidence="5 7" id="KW-1133">Transmembrane helix</keyword>
<comment type="caution">
    <text evidence="9">The sequence shown here is derived from an EMBL/GenBank/DDBJ whole genome shotgun (WGS) entry which is preliminary data.</text>
</comment>
<feature type="transmembrane region" description="Helical" evidence="7">
    <location>
        <begin position="61"/>
        <end position="86"/>
    </location>
</feature>
<feature type="domain" description="Sulfatase N-terminal" evidence="8">
    <location>
        <begin position="228"/>
        <end position="518"/>
    </location>
</feature>
<dbReference type="PANTHER" id="PTHR47371:SF3">
    <property type="entry name" value="PHOSPHOGLYCEROL TRANSFERASE I"/>
    <property type="match status" value="1"/>
</dbReference>
<sequence>MLLLLTGWLVLFMESISRNQIWGALSWSFLHIPAFVLNAVFIFGALLVLTSVTGRMRLSYWLVSATGFTLALISGVKLKMIGIPLLPWDFVLTGEASDMVEYLKNIFTFQLVTDVVIFFAVSWLLLYRTSHIVKVIRWKERLAFALLAVLFVAAVYWDKPLPVKAAFGIGPIPWDQSEHVGTNGLLLATVLNLDYMNVNKMEDYDSDKISAIVTAGAKPALPESSVKPNVIVVLSESLWDPSQLTTVKFSEDPMPFLHELQQKTASGTLLSPQFGGGTANVEFEVLSGNSMRFLPQGTIPYNQHITHGIDSIASIMSRKHGYHATAISPYHRWYFNSDKVYQNFGFSQYISLEFFNPVYEGPYIADSEVAKIIMDQTEKTAGRDFVFANTMQNHFHYYPGKFKENTISVEGDIPEDTRGILETYAQGAKGADDMLKTLVEHYQRSDEPTIIAFFGDHLPYLGDDYKAYKDTKWITGENDPDFLNKIYRTPLVVWSNYLPEQKETLNMSPSFLGPYLLDKAKLSGNYYTDFLLELSKKYPVIPPQNYYADMKIDFADIKRYEMLQYDIMFGERYAYGDLKSKIVNPNYVLGLGPMRIERVTPDKIKAGKVTEITVRGANIPALGVVCANGKVLPTKPDETGALTAKLPADAWKSGTVDLQVKVIDSKEIIVAESAVYKLHSESK</sequence>
<evidence type="ECO:0000256" key="3">
    <source>
        <dbReference type="ARBA" id="ARBA00022475"/>
    </source>
</evidence>
<evidence type="ECO:0000256" key="6">
    <source>
        <dbReference type="ARBA" id="ARBA00023136"/>
    </source>
</evidence>
<evidence type="ECO:0000313" key="9">
    <source>
        <dbReference type="EMBL" id="MBD2866739.1"/>
    </source>
</evidence>
<dbReference type="CDD" id="cd16015">
    <property type="entry name" value="LTA_synthase"/>
    <property type="match status" value="1"/>
</dbReference>
<keyword evidence="3" id="KW-1003">Cell membrane</keyword>
<dbReference type="Gene3D" id="3.40.720.10">
    <property type="entry name" value="Alkaline Phosphatase, subunit A"/>
    <property type="match status" value="1"/>
</dbReference>
<evidence type="ECO:0000256" key="4">
    <source>
        <dbReference type="ARBA" id="ARBA00022692"/>
    </source>
</evidence>
<keyword evidence="10" id="KW-1185">Reference proteome</keyword>
<evidence type="ECO:0000256" key="2">
    <source>
        <dbReference type="ARBA" id="ARBA00004936"/>
    </source>
</evidence>
<dbReference type="GO" id="GO:0005886">
    <property type="term" value="C:plasma membrane"/>
    <property type="evidence" value="ECO:0007669"/>
    <property type="project" value="UniProtKB-SubCell"/>
</dbReference>
<evidence type="ECO:0000256" key="7">
    <source>
        <dbReference type="SAM" id="Phobius"/>
    </source>
</evidence>
<gene>
    <name evidence="9" type="ORF">IDH45_32700</name>
</gene>
<dbReference type="AlphaFoldDB" id="A0A927CFY2"/>
<accession>A0A927CFY2</accession>
<dbReference type="InterPro" id="IPR000917">
    <property type="entry name" value="Sulfatase_N"/>
</dbReference>
<dbReference type="EMBL" id="JACXJA010000068">
    <property type="protein sequence ID" value="MBD2866739.1"/>
    <property type="molecule type" value="Genomic_DNA"/>
</dbReference>
<comment type="subcellular location">
    <subcellularLocation>
        <location evidence="1">Cell membrane</location>
        <topology evidence="1">Multi-pass membrane protein</topology>
    </subcellularLocation>
</comment>
<dbReference type="InterPro" id="IPR050448">
    <property type="entry name" value="OpgB/LTA_synthase_biosynth"/>
</dbReference>
<keyword evidence="6 7" id="KW-0472">Membrane</keyword>
<feature type="transmembrane region" description="Helical" evidence="7">
    <location>
        <begin position="106"/>
        <end position="126"/>
    </location>
</feature>
<evidence type="ECO:0000256" key="5">
    <source>
        <dbReference type="ARBA" id="ARBA00022989"/>
    </source>
</evidence>
<comment type="pathway">
    <text evidence="2">Cell wall biogenesis; lipoteichoic acid biosynthesis.</text>
</comment>
<keyword evidence="4 7" id="KW-0812">Transmembrane</keyword>
<evidence type="ECO:0000259" key="8">
    <source>
        <dbReference type="Pfam" id="PF00884"/>
    </source>
</evidence>
<dbReference type="Pfam" id="PF00884">
    <property type="entry name" value="Sulfatase"/>
    <property type="match status" value="1"/>
</dbReference>
<protein>
    <submittedName>
        <fullName evidence="9">LTA synthase family protein</fullName>
    </submittedName>
</protein>
<dbReference type="Proteomes" id="UP000639396">
    <property type="component" value="Unassembled WGS sequence"/>
</dbReference>
<feature type="transmembrane region" description="Helical" evidence="7">
    <location>
        <begin position="138"/>
        <end position="157"/>
    </location>
</feature>
<name>A0A927CFY2_9BACL</name>
<proteinExistence type="predicted"/>
<evidence type="ECO:0000313" key="10">
    <source>
        <dbReference type="Proteomes" id="UP000639396"/>
    </source>
</evidence>
<dbReference type="SUPFAM" id="SSF53649">
    <property type="entry name" value="Alkaline phosphatase-like"/>
    <property type="match status" value="1"/>
</dbReference>
<dbReference type="PANTHER" id="PTHR47371">
    <property type="entry name" value="LIPOTEICHOIC ACID SYNTHASE"/>
    <property type="match status" value="1"/>
</dbReference>
<dbReference type="InterPro" id="IPR017850">
    <property type="entry name" value="Alkaline_phosphatase_core_sf"/>
</dbReference>
<organism evidence="9 10">
    <name type="scientific">Paenibacillus oceani</name>
    <dbReference type="NCBI Taxonomy" id="2772510"/>
    <lineage>
        <taxon>Bacteria</taxon>
        <taxon>Bacillati</taxon>
        <taxon>Bacillota</taxon>
        <taxon>Bacilli</taxon>
        <taxon>Bacillales</taxon>
        <taxon>Paenibacillaceae</taxon>
        <taxon>Paenibacillus</taxon>
    </lineage>
</organism>
<reference evidence="9" key="1">
    <citation type="submission" date="2020-09" db="EMBL/GenBank/DDBJ databases">
        <title>A novel bacterium of genus Paenibacillus, isolated from South China Sea.</title>
        <authorList>
            <person name="Huang H."/>
            <person name="Mo K."/>
            <person name="Hu Y."/>
        </authorList>
    </citation>
    <scope>NUCLEOTIDE SEQUENCE</scope>
    <source>
        <strain evidence="9">IB182363</strain>
    </source>
</reference>
<evidence type="ECO:0000256" key="1">
    <source>
        <dbReference type="ARBA" id="ARBA00004651"/>
    </source>
</evidence>